<name>A0A6J5XW61_PRUAR</name>
<dbReference type="AlphaFoldDB" id="A0A6J5XW61"/>
<protein>
    <submittedName>
        <fullName evidence="1">Uncharacterized protein</fullName>
    </submittedName>
</protein>
<dbReference type="Proteomes" id="UP000507245">
    <property type="component" value="Unassembled WGS sequence"/>
</dbReference>
<keyword evidence="2" id="KW-1185">Reference proteome</keyword>
<organism evidence="1 2">
    <name type="scientific">Prunus armeniaca</name>
    <name type="common">Apricot</name>
    <name type="synonym">Armeniaca vulgaris</name>
    <dbReference type="NCBI Taxonomy" id="36596"/>
    <lineage>
        <taxon>Eukaryota</taxon>
        <taxon>Viridiplantae</taxon>
        <taxon>Streptophyta</taxon>
        <taxon>Embryophyta</taxon>
        <taxon>Tracheophyta</taxon>
        <taxon>Spermatophyta</taxon>
        <taxon>Magnoliopsida</taxon>
        <taxon>eudicotyledons</taxon>
        <taxon>Gunneridae</taxon>
        <taxon>Pentapetalae</taxon>
        <taxon>rosids</taxon>
        <taxon>fabids</taxon>
        <taxon>Rosales</taxon>
        <taxon>Rosaceae</taxon>
        <taxon>Amygdaloideae</taxon>
        <taxon>Amygdaleae</taxon>
        <taxon>Prunus</taxon>
    </lineage>
</organism>
<dbReference type="EMBL" id="CAEKKB010000007">
    <property type="protein sequence ID" value="CAB4316527.1"/>
    <property type="molecule type" value="Genomic_DNA"/>
</dbReference>
<sequence>MPFCSHDVTVDLGRSAWSGQCISTPTLSMWLPLIRLALRPINSTWGGQYSQVGTLAPRPWPCGVF</sequence>
<gene>
    <name evidence="1" type="ORF">ORAREDHAP_LOCUS42272</name>
</gene>
<accession>A0A6J5XW61</accession>
<proteinExistence type="predicted"/>
<reference evidence="2" key="1">
    <citation type="journal article" date="2020" name="Genome Biol.">
        <title>Gamete binning: chromosome-level and haplotype-resolved genome assembly enabled by high-throughput single-cell sequencing of gamete genomes.</title>
        <authorList>
            <person name="Campoy J.A."/>
            <person name="Sun H."/>
            <person name="Goel M."/>
            <person name="Jiao W.-B."/>
            <person name="Folz-Donahue K."/>
            <person name="Wang N."/>
            <person name="Rubio M."/>
            <person name="Liu C."/>
            <person name="Kukat C."/>
            <person name="Ruiz D."/>
            <person name="Huettel B."/>
            <person name="Schneeberger K."/>
        </authorList>
    </citation>
    <scope>NUCLEOTIDE SEQUENCE [LARGE SCALE GENOMIC DNA]</scope>
    <source>
        <strain evidence="2">cv. Rojo Pasion</strain>
    </source>
</reference>
<evidence type="ECO:0000313" key="1">
    <source>
        <dbReference type="EMBL" id="CAB4316527.1"/>
    </source>
</evidence>
<evidence type="ECO:0000313" key="2">
    <source>
        <dbReference type="Proteomes" id="UP000507245"/>
    </source>
</evidence>